<reference evidence="1" key="1">
    <citation type="submission" date="2020-11" db="EMBL/GenBank/DDBJ databases">
        <authorList>
            <consortium name="DOE Joint Genome Institute"/>
            <person name="Ahrendt S."/>
            <person name="Riley R."/>
            <person name="Andreopoulos W."/>
            <person name="Labutti K."/>
            <person name="Pangilinan J."/>
            <person name="Ruiz-Duenas F.J."/>
            <person name="Barrasa J.M."/>
            <person name="Sanchez-Garcia M."/>
            <person name="Camarero S."/>
            <person name="Miyauchi S."/>
            <person name="Serrano A."/>
            <person name="Linde D."/>
            <person name="Babiker R."/>
            <person name="Drula E."/>
            <person name="Ayuso-Fernandez I."/>
            <person name="Pacheco R."/>
            <person name="Padilla G."/>
            <person name="Ferreira P."/>
            <person name="Barriuso J."/>
            <person name="Kellner H."/>
            <person name="Castanera R."/>
            <person name="Alfaro M."/>
            <person name="Ramirez L."/>
            <person name="Pisabarro A.G."/>
            <person name="Kuo A."/>
            <person name="Tritt A."/>
            <person name="Lipzen A."/>
            <person name="He G."/>
            <person name="Yan M."/>
            <person name="Ng V."/>
            <person name="Cullen D."/>
            <person name="Martin F."/>
            <person name="Rosso M.-N."/>
            <person name="Henrissat B."/>
            <person name="Hibbett D."/>
            <person name="Martinez A.T."/>
            <person name="Grigoriev I.V."/>
        </authorList>
    </citation>
    <scope>NUCLEOTIDE SEQUENCE</scope>
    <source>
        <strain evidence="1">CBS 506.95</strain>
    </source>
</reference>
<sequence length="101" mass="11131">MTRGYKYSKTDSRQANPRNACCLTTTCGDFFKYCVIISWAADTGLPRTVYPAQQLLTCATTPWILTERGSAQGCNQVSLSGGFTFPYGTFIKFSSYQKLGA</sequence>
<dbReference type="EMBL" id="MU157877">
    <property type="protein sequence ID" value="KAF9525933.1"/>
    <property type="molecule type" value="Genomic_DNA"/>
</dbReference>
<dbReference type="AlphaFoldDB" id="A0A9P6JMK6"/>
<proteinExistence type="predicted"/>
<keyword evidence="2" id="KW-1185">Reference proteome</keyword>
<evidence type="ECO:0000313" key="1">
    <source>
        <dbReference type="EMBL" id="KAF9525933.1"/>
    </source>
</evidence>
<gene>
    <name evidence="1" type="ORF">CPB83DRAFT_858644</name>
</gene>
<accession>A0A9P6JMK6</accession>
<comment type="caution">
    <text evidence="1">The sequence shown here is derived from an EMBL/GenBank/DDBJ whole genome shotgun (WGS) entry which is preliminary data.</text>
</comment>
<evidence type="ECO:0000313" key="2">
    <source>
        <dbReference type="Proteomes" id="UP000807306"/>
    </source>
</evidence>
<name>A0A9P6JMK6_9AGAR</name>
<dbReference type="Proteomes" id="UP000807306">
    <property type="component" value="Unassembled WGS sequence"/>
</dbReference>
<organism evidence="1 2">
    <name type="scientific">Crepidotus variabilis</name>
    <dbReference type="NCBI Taxonomy" id="179855"/>
    <lineage>
        <taxon>Eukaryota</taxon>
        <taxon>Fungi</taxon>
        <taxon>Dikarya</taxon>
        <taxon>Basidiomycota</taxon>
        <taxon>Agaricomycotina</taxon>
        <taxon>Agaricomycetes</taxon>
        <taxon>Agaricomycetidae</taxon>
        <taxon>Agaricales</taxon>
        <taxon>Agaricineae</taxon>
        <taxon>Crepidotaceae</taxon>
        <taxon>Crepidotus</taxon>
    </lineage>
</organism>
<protein>
    <submittedName>
        <fullName evidence="1">Uncharacterized protein</fullName>
    </submittedName>
</protein>